<evidence type="ECO:0000256" key="1">
    <source>
        <dbReference type="SAM" id="MobiDB-lite"/>
    </source>
</evidence>
<keyword evidence="2" id="KW-1133">Transmembrane helix</keyword>
<protein>
    <submittedName>
        <fullName evidence="3">Uncharacterized protein</fullName>
    </submittedName>
</protein>
<name>A0ABW2ADN0_9MICO</name>
<sequence>MPTIEERLRDTGRVWREHVDAAAPQETSTPARSRRNGSRRRVVLVAAAAVVVAGVGVPVAGVLAHRAADHNQGQQGFAASCAGPQLRLVGEQKRSQISVARAGQELTVTGRFYLDGCQDNGGVGTPRPLTVILSLRGHNQTVRLRAVLARGELGTFRATVRIPADYPLGTAKLTTHTVGPQAELAAGSPIEPILLTIVK</sequence>
<feature type="transmembrane region" description="Helical" evidence="2">
    <location>
        <begin position="42"/>
        <end position="64"/>
    </location>
</feature>
<evidence type="ECO:0000313" key="4">
    <source>
        <dbReference type="Proteomes" id="UP001596298"/>
    </source>
</evidence>
<gene>
    <name evidence="3" type="ORF">ACFQDH_05585</name>
</gene>
<reference evidence="4" key="1">
    <citation type="journal article" date="2019" name="Int. J. Syst. Evol. Microbiol.">
        <title>The Global Catalogue of Microorganisms (GCM) 10K type strain sequencing project: providing services to taxonomists for standard genome sequencing and annotation.</title>
        <authorList>
            <consortium name="The Broad Institute Genomics Platform"/>
            <consortium name="The Broad Institute Genome Sequencing Center for Infectious Disease"/>
            <person name="Wu L."/>
            <person name="Ma J."/>
        </authorList>
    </citation>
    <scope>NUCLEOTIDE SEQUENCE [LARGE SCALE GENOMIC DNA]</scope>
    <source>
        <strain evidence="4">CCUG 58127</strain>
    </source>
</reference>
<keyword evidence="2" id="KW-0472">Membrane</keyword>
<evidence type="ECO:0000256" key="2">
    <source>
        <dbReference type="SAM" id="Phobius"/>
    </source>
</evidence>
<feature type="region of interest" description="Disordered" evidence="1">
    <location>
        <begin position="19"/>
        <end position="38"/>
    </location>
</feature>
<keyword evidence="2" id="KW-0812">Transmembrane</keyword>
<evidence type="ECO:0000313" key="3">
    <source>
        <dbReference type="EMBL" id="MFC6704749.1"/>
    </source>
</evidence>
<keyword evidence="4" id="KW-1185">Reference proteome</keyword>
<dbReference type="RefSeq" id="WP_382399265.1">
    <property type="nucleotide sequence ID" value="NZ_JBHSWH010000001.1"/>
</dbReference>
<proteinExistence type="predicted"/>
<dbReference type="EMBL" id="JBHSWH010000001">
    <property type="protein sequence ID" value="MFC6704749.1"/>
    <property type="molecule type" value="Genomic_DNA"/>
</dbReference>
<accession>A0ABW2ADN0</accession>
<dbReference type="Proteomes" id="UP001596298">
    <property type="component" value="Unassembled WGS sequence"/>
</dbReference>
<comment type="caution">
    <text evidence="3">The sequence shown here is derived from an EMBL/GenBank/DDBJ whole genome shotgun (WGS) entry which is preliminary data.</text>
</comment>
<organism evidence="3 4">
    <name type="scientific">Flexivirga alba</name>
    <dbReference type="NCBI Taxonomy" id="702742"/>
    <lineage>
        <taxon>Bacteria</taxon>
        <taxon>Bacillati</taxon>
        <taxon>Actinomycetota</taxon>
        <taxon>Actinomycetes</taxon>
        <taxon>Micrococcales</taxon>
        <taxon>Dermacoccaceae</taxon>
        <taxon>Flexivirga</taxon>
    </lineage>
</organism>